<evidence type="ECO:0000256" key="12">
    <source>
        <dbReference type="RuleBase" id="RU003357"/>
    </source>
</evidence>
<evidence type="ECO:0000259" key="14">
    <source>
        <dbReference type="Pfam" id="PF00593"/>
    </source>
</evidence>
<dbReference type="PANTHER" id="PTHR32552:SF81">
    <property type="entry name" value="TONB-DEPENDENT OUTER MEMBRANE RECEPTOR"/>
    <property type="match status" value="1"/>
</dbReference>
<keyword evidence="3 11" id="KW-1134">Transmembrane beta strand</keyword>
<keyword evidence="10 11" id="KW-0998">Cell outer membrane</keyword>
<dbReference type="Pfam" id="PF07715">
    <property type="entry name" value="Plug"/>
    <property type="match status" value="1"/>
</dbReference>
<keyword evidence="2 11" id="KW-0813">Transport</keyword>
<name>A0ABX7LMK5_9CAUL</name>
<evidence type="ECO:0000259" key="15">
    <source>
        <dbReference type="Pfam" id="PF07715"/>
    </source>
</evidence>
<organism evidence="16 17">
    <name type="scientific">Brevundimonas fontaquae</name>
    <dbReference type="NCBI Taxonomy" id="2813778"/>
    <lineage>
        <taxon>Bacteria</taxon>
        <taxon>Pseudomonadati</taxon>
        <taxon>Pseudomonadota</taxon>
        <taxon>Alphaproteobacteria</taxon>
        <taxon>Caulobacterales</taxon>
        <taxon>Caulobacteraceae</taxon>
        <taxon>Brevundimonas</taxon>
    </lineage>
</organism>
<dbReference type="InterPro" id="IPR000531">
    <property type="entry name" value="Beta-barrel_TonB"/>
</dbReference>
<evidence type="ECO:0000256" key="11">
    <source>
        <dbReference type="PROSITE-ProRule" id="PRU01360"/>
    </source>
</evidence>
<evidence type="ECO:0000256" key="10">
    <source>
        <dbReference type="ARBA" id="ARBA00023237"/>
    </source>
</evidence>
<keyword evidence="7" id="KW-0406">Ion transport</keyword>
<evidence type="ECO:0000256" key="5">
    <source>
        <dbReference type="ARBA" id="ARBA00022692"/>
    </source>
</evidence>
<evidence type="ECO:0000256" key="8">
    <source>
        <dbReference type="ARBA" id="ARBA00023077"/>
    </source>
</evidence>
<protein>
    <submittedName>
        <fullName evidence="16">TonB-dependent receptor</fullName>
    </submittedName>
</protein>
<keyword evidence="13" id="KW-0732">Signal</keyword>
<evidence type="ECO:0000313" key="17">
    <source>
        <dbReference type="Proteomes" id="UP000662957"/>
    </source>
</evidence>
<keyword evidence="8 12" id="KW-0798">TonB box</keyword>
<dbReference type="InterPro" id="IPR036942">
    <property type="entry name" value="Beta-barrel_TonB_sf"/>
</dbReference>
<feature type="domain" description="TonB-dependent receptor plug" evidence="15">
    <location>
        <begin position="50"/>
        <end position="158"/>
    </location>
</feature>
<dbReference type="PANTHER" id="PTHR32552">
    <property type="entry name" value="FERRICHROME IRON RECEPTOR-RELATED"/>
    <property type="match status" value="1"/>
</dbReference>
<keyword evidence="6" id="KW-0408">Iron</keyword>
<feature type="signal peptide" evidence="13">
    <location>
        <begin position="1"/>
        <end position="29"/>
    </location>
</feature>
<keyword evidence="9 11" id="KW-0472">Membrane</keyword>
<keyword evidence="17" id="KW-1185">Reference proteome</keyword>
<evidence type="ECO:0000256" key="2">
    <source>
        <dbReference type="ARBA" id="ARBA00022448"/>
    </source>
</evidence>
<evidence type="ECO:0000256" key="13">
    <source>
        <dbReference type="SAM" id="SignalP"/>
    </source>
</evidence>
<evidence type="ECO:0000256" key="3">
    <source>
        <dbReference type="ARBA" id="ARBA00022452"/>
    </source>
</evidence>
<keyword evidence="5 11" id="KW-0812">Transmembrane</keyword>
<dbReference type="InterPro" id="IPR012910">
    <property type="entry name" value="Plug_dom"/>
</dbReference>
<evidence type="ECO:0000256" key="9">
    <source>
        <dbReference type="ARBA" id="ARBA00023136"/>
    </source>
</evidence>
<gene>
    <name evidence="16" type="ORF">JX001_15065</name>
</gene>
<proteinExistence type="inferred from homology"/>
<sequence length="884" mass="94517">MRRNLQLRTTVSAAVMGAAVMGFAGVAAAQEAPASVDDIIVTAQKREQSLQDVPIVVTTLSQEILDGAGVQDIKDLQILTPGMTVTSTQSEASTTVRIRGAGTVGDNPGLESSVGVVIDGVYRSRNSVGFGDLGELSRIEVLKGPQGTLFGKNTSAGVINIITERPSFDPSISGELTAGNFGAIGGSVSVTGGLTDQIAGRLFVAHRERDGFYDVNNGDGPNTRKDDQTQDYWTTRGQLLILPSDDVSVRLIADYTKREEYCCVAVQTRVGPSQAFIAALTAPNGPGQRPPVAGFGTVPFSRLAYSNRETPQEIEDMGLSAEATIDFPSINATLTSQTSWRDWSFQQGMDLDYTGADILYRANDGSNGYGVDNLTQEFRLAGTSDKLDWLVGLFATKEGVYRDDSYVYGSDYNAFASLLLTASVPAALGGPNPGRIGCFTNPQGLLVNTATTAQLPLPVGTALCAVGLVPPSATAPTFGVGKAYEDHYSQRSESVAVFTNNTYRVTEAFDINLGLRYTYDSKRLLGIQDNLGANGAACGGALTNNLAPTLPASGIPGTANVRTPAAALGLLCLPWSNPQYDGRRIQEKFSDTDLSGTIKASYRFNPSIMVYGSYARGYKGAGYNMDRVQTGVTPDASLFFEAETVDSYEAGIKTTLFDRTMLLNVTYFDQKFENFQLNTFLGTAFVVESIPELKSRGVDADMVWFTPVEGLSFQGGVTYTDAKYGVFGAGDLSSPGRFPQLSLLPGARASFAPEWSLTGALAFDRELGGGLRGGFNLSAKYSTEYNTGSDLLPYKNQDAFTVVNGRVSIGSADERWTLEVWGQNLLEEEYTQVGFAAPLQGTAFTNTTTPQADGTYYNMATDTATYNAYLGAPRTYGVTLKVKY</sequence>
<evidence type="ECO:0000313" key="16">
    <source>
        <dbReference type="EMBL" id="QSF54053.1"/>
    </source>
</evidence>
<dbReference type="Pfam" id="PF00593">
    <property type="entry name" value="TonB_dep_Rec_b-barrel"/>
    <property type="match status" value="1"/>
</dbReference>
<feature type="domain" description="TonB-dependent receptor-like beta-barrel" evidence="14">
    <location>
        <begin position="331"/>
        <end position="825"/>
    </location>
</feature>
<feature type="chain" id="PRO_5045580532" evidence="13">
    <location>
        <begin position="30"/>
        <end position="884"/>
    </location>
</feature>
<evidence type="ECO:0000256" key="1">
    <source>
        <dbReference type="ARBA" id="ARBA00004571"/>
    </source>
</evidence>
<reference evidence="16 17" key="1">
    <citation type="submission" date="2021-02" db="EMBL/GenBank/DDBJ databases">
        <title>Brevundimonas sp. CS1 genome sequence.</title>
        <authorList>
            <person name="Lee K."/>
            <person name="Choi Y.-J."/>
            <person name="Son H.-R."/>
        </authorList>
    </citation>
    <scope>NUCLEOTIDE SEQUENCE [LARGE SCALE GENOMIC DNA]</scope>
    <source>
        <strain evidence="16 17">CS1</strain>
    </source>
</reference>
<dbReference type="SUPFAM" id="SSF56935">
    <property type="entry name" value="Porins"/>
    <property type="match status" value="1"/>
</dbReference>
<dbReference type="Proteomes" id="UP000662957">
    <property type="component" value="Chromosome"/>
</dbReference>
<dbReference type="PROSITE" id="PS52016">
    <property type="entry name" value="TONB_DEPENDENT_REC_3"/>
    <property type="match status" value="1"/>
</dbReference>
<dbReference type="RefSeq" id="WP_205681631.1">
    <property type="nucleotide sequence ID" value="NZ_CP070968.1"/>
</dbReference>
<dbReference type="Gene3D" id="2.40.170.20">
    <property type="entry name" value="TonB-dependent receptor, beta-barrel domain"/>
    <property type="match status" value="2"/>
</dbReference>
<accession>A0ABX7LMK5</accession>
<evidence type="ECO:0000256" key="4">
    <source>
        <dbReference type="ARBA" id="ARBA00022496"/>
    </source>
</evidence>
<dbReference type="EMBL" id="CP070968">
    <property type="protein sequence ID" value="QSF54053.1"/>
    <property type="molecule type" value="Genomic_DNA"/>
</dbReference>
<keyword evidence="4" id="KW-0410">Iron transport</keyword>
<comment type="similarity">
    <text evidence="11 12">Belongs to the TonB-dependent receptor family.</text>
</comment>
<evidence type="ECO:0000256" key="7">
    <source>
        <dbReference type="ARBA" id="ARBA00023065"/>
    </source>
</evidence>
<dbReference type="InterPro" id="IPR039426">
    <property type="entry name" value="TonB-dep_rcpt-like"/>
</dbReference>
<comment type="subcellular location">
    <subcellularLocation>
        <location evidence="1 11">Cell outer membrane</location>
        <topology evidence="1 11">Multi-pass membrane protein</topology>
    </subcellularLocation>
</comment>
<keyword evidence="16" id="KW-0675">Receptor</keyword>
<evidence type="ECO:0000256" key="6">
    <source>
        <dbReference type="ARBA" id="ARBA00023004"/>
    </source>
</evidence>